<reference evidence="3 4" key="1">
    <citation type="submission" date="2017-02" db="EMBL/GenBank/DDBJ databases">
        <title>Genome sequence of the nitrite-oxidizing bacterium Nitrobacter vulgaris strain Ab1.</title>
        <authorList>
            <person name="Mellbye B.L."/>
            <person name="Davis E.W."/>
            <person name="Spieck E."/>
            <person name="Chang J.H."/>
            <person name="Bottomley P.J."/>
            <person name="Sayavedra-Soto L.A."/>
        </authorList>
    </citation>
    <scope>NUCLEOTIDE SEQUENCE [LARGE SCALE GENOMIC DNA]</scope>
    <source>
        <strain evidence="3 4">Ab1</strain>
    </source>
</reference>
<dbReference type="SUPFAM" id="SSF55961">
    <property type="entry name" value="Bet v1-like"/>
    <property type="match status" value="1"/>
</dbReference>
<evidence type="ECO:0000313" key="3">
    <source>
        <dbReference type="EMBL" id="OPH83439.1"/>
    </source>
</evidence>
<keyword evidence="3" id="KW-0830">Ubiquinone</keyword>
<dbReference type="Proteomes" id="UP000189940">
    <property type="component" value="Unassembled WGS sequence"/>
</dbReference>
<comment type="similarity">
    <text evidence="1">Belongs to the ribosome association toxin RatA family.</text>
</comment>
<keyword evidence="4" id="KW-1185">Reference proteome</keyword>
<dbReference type="AlphaFoldDB" id="A0A1V4I003"/>
<dbReference type="Pfam" id="PF03364">
    <property type="entry name" value="Polyketide_cyc"/>
    <property type="match status" value="1"/>
</dbReference>
<dbReference type="InterPro" id="IPR044996">
    <property type="entry name" value="COQ10-like"/>
</dbReference>
<dbReference type="Gene3D" id="3.30.530.20">
    <property type="match status" value="1"/>
</dbReference>
<gene>
    <name evidence="3" type="ORF">B2M20_07220</name>
</gene>
<dbReference type="RefSeq" id="WP_079446391.1">
    <property type="nucleotide sequence ID" value="NZ_JAVDPZ010000009.1"/>
</dbReference>
<accession>A0A1V4I003</accession>
<sequence>MPLFSSKRRVRHSANEMFDLVADVERYPEFVPLCQSLKVRQRTTAADGKEVVVADMTVSFKLVRETFTSRVTLDRPNLKIFVEYLRGPFSHMENRWTFEPKPDQGCDVGFFITYEFKSRMLAMLMGAMFDTAFQRFAAAFEKRADAVYGSPKVVS</sequence>
<dbReference type="STRING" id="29421.B2M20_07220"/>
<protein>
    <submittedName>
        <fullName evidence="3">Ubiquinone-binding protein</fullName>
    </submittedName>
</protein>
<feature type="domain" description="Coenzyme Q-binding protein COQ10 START" evidence="2">
    <location>
        <begin position="10"/>
        <end position="141"/>
    </location>
</feature>
<organism evidence="3 4">
    <name type="scientific">Nitrobacter vulgaris</name>
    <dbReference type="NCBI Taxonomy" id="29421"/>
    <lineage>
        <taxon>Bacteria</taxon>
        <taxon>Pseudomonadati</taxon>
        <taxon>Pseudomonadota</taxon>
        <taxon>Alphaproteobacteria</taxon>
        <taxon>Hyphomicrobiales</taxon>
        <taxon>Nitrobacteraceae</taxon>
        <taxon>Nitrobacter</taxon>
    </lineage>
</organism>
<dbReference type="PANTHER" id="PTHR12901">
    <property type="entry name" value="SPERM PROTEIN HOMOLOG"/>
    <property type="match status" value="1"/>
</dbReference>
<dbReference type="InterPro" id="IPR005031">
    <property type="entry name" value="COQ10_START"/>
</dbReference>
<dbReference type="GO" id="GO:0048039">
    <property type="term" value="F:ubiquinone binding"/>
    <property type="evidence" value="ECO:0007669"/>
    <property type="project" value="InterPro"/>
</dbReference>
<evidence type="ECO:0000259" key="2">
    <source>
        <dbReference type="Pfam" id="PF03364"/>
    </source>
</evidence>
<dbReference type="PANTHER" id="PTHR12901:SF10">
    <property type="entry name" value="COENZYME Q-BINDING PROTEIN COQ10, MITOCHONDRIAL"/>
    <property type="match status" value="1"/>
</dbReference>
<name>A0A1V4I003_NITVU</name>
<comment type="caution">
    <text evidence="3">The sequence shown here is derived from an EMBL/GenBank/DDBJ whole genome shotgun (WGS) entry which is preliminary data.</text>
</comment>
<dbReference type="EMBL" id="MWPQ01000031">
    <property type="protein sequence ID" value="OPH83439.1"/>
    <property type="molecule type" value="Genomic_DNA"/>
</dbReference>
<proteinExistence type="inferred from homology"/>
<evidence type="ECO:0000313" key="4">
    <source>
        <dbReference type="Proteomes" id="UP000189940"/>
    </source>
</evidence>
<evidence type="ECO:0000256" key="1">
    <source>
        <dbReference type="ARBA" id="ARBA00008918"/>
    </source>
</evidence>
<dbReference type="GO" id="GO:0045333">
    <property type="term" value="P:cellular respiration"/>
    <property type="evidence" value="ECO:0007669"/>
    <property type="project" value="InterPro"/>
</dbReference>
<dbReference type="InterPro" id="IPR023393">
    <property type="entry name" value="START-like_dom_sf"/>
</dbReference>
<dbReference type="OrthoDB" id="9804759at2"/>
<dbReference type="CDD" id="cd07813">
    <property type="entry name" value="COQ10p_like"/>
    <property type="match status" value="1"/>
</dbReference>